<feature type="compositionally biased region" description="Basic and acidic residues" evidence="3">
    <location>
        <begin position="156"/>
        <end position="171"/>
    </location>
</feature>
<dbReference type="PROSITE" id="PS01031">
    <property type="entry name" value="SHSP"/>
    <property type="match status" value="1"/>
</dbReference>
<evidence type="ECO:0000313" key="6">
    <source>
        <dbReference type="Proteomes" id="UP001260872"/>
    </source>
</evidence>
<reference evidence="6" key="1">
    <citation type="submission" date="2023-07" db="EMBL/GenBank/DDBJ databases">
        <title>Description of three actinobacteria isolated from air of manufacturing shop in a pharmaceutical factory.</title>
        <authorList>
            <person name="Zhang D.-F."/>
        </authorList>
    </citation>
    <scope>NUCLEOTIDE SEQUENCE [LARGE SCALE GENOMIC DNA]</scope>
    <source>
        <strain evidence="6">CCTCC AB 207010</strain>
    </source>
</reference>
<feature type="domain" description="SHSP" evidence="4">
    <location>
        <begin position="31"/>
        <end position="143"/>
    </location>
</feature>
<dbReference type="InterPro" id="IPR002068">
    <property type="entry name" value="A-crystallin/Hsp20_dom"/>
</dbReference>
<gene>
    <name evidence="5" type="ORF">RH857_02910</name>
</gene>
<comment type="similarity">
    <text evidence="1 2">Belongs to the small heat shock protein (HSP20) family.</text>
</comment>
<evidence type="ECO:0000259" key="4">
    <source>
        <dbReference type="PROSITE" id="PS01031"/>
    </source>
</evidence>
<keyword evidence="6" id="KW-1185">Reference proteome</keyword>
<dbReference type="Proteomes" id="UP001260872">
    <property type="component" value="Unassembled WGS sequence"/>
</dbReference>
<organism evidence="5 6">
    <name type="scientific">Nesterenkonia flava</name>
    <dbReference type="NCBI Taxonomy" id="469799"/>
    <lineage>
        <taxon>Bacteria</taxon>
        <taxon>Bacillati</taxon>
        <taxon>Actinomycetota</taxon>
        <taxon>Actinomycetes</taxon>
        <taxon>Micrococcales</taxon>
        <taxon>Micrococcaceae</taxon>
        <taxon>Nesterenkonia</taxon>
    </lineage>
</organism>
<evidence type="ECO:0000256" key="3">
    <source>
        <dbReference type="SAM" id="MobiDB-lite"/>
    </source>
</evidence>
<dbReference type="PANTHER" id="PTHR11527">
    <property type="entry name" value="HEAT-SHOCK PROTEIN 20 FAMILY MEMBER"/>
    <property type="match status" value="1"/>
</dbReference>
<dbReference type="Pfam" id="PF00011">
    <property type="entry name" value="HSP20"/>
    <property type="match status" value="1"/>
</dbReference>
<name>A0ABU1FRY6_9MICC</name>
<feature type="region of interest" description="Disordered" evidence="3">
    <location>
        <begin position="140"/>
        <end position="171"/>
    </location>
</feature>
<proteinExistence type="inferred from homology"/>
<comment type="caution">
    <text evidence="5">The sequence shown here is derived from an EMBL/GenBank/DDBJ whole genome shotgun (WGS) entry which is preliminary data.</text>
</comment>
<protein>
    <submittedName>
        <fullName evidence="5">Hsp20/alpha crystallin family protein</fullName>
    </submittedName>
</protein>
<dbReference type="Gene3D" id="2.60.40.790">
    <property type="match status" value="1"/>
</dbReference>
<evidence type="ECO:0000256" key="2">
    <source>
        <dbReference type="RuleBase" id="RU003616"/>
    </source>
</evidence>
<dbReference type="CDD" id="cd06464">
    <property type="entry name" value="ACD_sHsps-like"/>
    <property type="match status" value="1"/>
</dbReference>
<evidence type="ECO:0000256" key="1">
    <source>
        <dbReference type="PROSITE-ProRule" id="PRU00285"/>
    </source>
</evidence>
<dbReference type="SUPFAM" id="SSF49764">
    <property type="entry name" value="HSP20-like chaperones"/>
    <property type="match status" value="1"/>
</dbReference>
<dbReference type="EMBL" id="JAVKGT010000005">
    <property type="protein sequence ID" value="MDR5711092.1"/>
    <property type="molecule type" value="Genomic_DNA"/>
</dbReference>
<sequence>MINPTLTRLDPFSLIDDVLRQVRAPLADDAQRRAGFVPAIDAHREGEDLVLAADLPGLDPDNDVSVELSGGGRTLTVSGERKMRREAEGMREVRYGSFSRTVTLPEAVSQDAISADYDAGVLTVRVAGVYAEEKPHRISITSGAQKAEVTASEQKNTGHEHLEQKDEAASA</sequence>
<accession>A0ABU1FRY6</accession>
<evidence type="ECO:0000313" key="5">
    <source>
        <dbReference type="EMBL" id="MDR5711092.1"/>
    </source>
</evidence>
<dbReference type="RefSeq" id="WP_310536478.1">
    <property type="nucleotide sequence ID" value="NZ_BAAAOC010000024.1"/>
</dbReference>
<dbReference type="InterPro" id="IPR008978">
    <property type="entry name" value="HSP20-like_chaperone"/>
</dbReference>
<dbReference type="InterPro" id="IPR031107">
    <property type="entry name" value="Small_HSP"/>
</dbReference>